<protein>
    <submittedName>
        <fullName evidence="2">Uncharacterized protein</fullName>
    </submittedName>
</protein>
<dbReference type="AlphaFoldDB" id="A0A6A6JV55"/>
<dbReference type="EMBL" id="ML986485">
    <property type="protein sequence ID" value="KAF2280500.1"/>
    <property type="molecule type" value="Genomic_DNA"/>
</dbReference>
<accession>A0A6A6JV55</accession>
<feature type="compositionally biased region" description="Polar residues" evidence="1">
    <location>
        <begin position="77"/>
        <end position="86"/>
    </location>
</feature>
<organism evidence="2 3">
    <name type="scientific">Westerdykella ornata</name>
    <dbReference type="NCBI Taxonomy" id="318751"/>
    <lineage>
        <taxon>Eukaryota</taxon>
        <taxon>Fungi</taxon>
        <taxon>Dikarya</taxon>
        <taxon>Ascomycota</taxon>
        <taxon>Pezizomycotina</taxon>
        <taxon>Dothideomycetes</taxon>
        <taxon>Pleosporomycetidae</taxon>
        <taxon>Pleosporales</taxon>
        <taxon>Sporormiaceae</taxon>
        <taxon>Westerdykella</taxon>
    </lineage>
</organism>
<name>A0A6A6JV55_WESOR</name>
<dbReference type="RefSeq" id="XP_033658038.1">
    <property type="nucleotide sequence ID" value="XM_033797624.1"/>
</dbReference>
<keyword evidence="3" id="KW-1185">Reference proteome</keyword>
<dbReference type="Proteomes" id="UP000800097">
    <property type="component" value="Unassembled WGS sequence"/>
</dbReference>
<feature type="region of interest" description="Disordered" evidence="1">
    <location>
        <begin position="1"/>
        <end position="108"/>
    </location>
</feature>
<feature type="compositionally biased region" description="Low complexity" evidence="1">
    <location>
        <begin position="1"/>
        <end position="13"/>
    </location>
</feature>
<evidence type="ECO:0000313" key="2">
    <source>
        <dbReference type="EMBL" id="KAF2280500.1"/>
    </source>
</evidence>
<evidence type="ECO:0000313" key="3">
    <source>
        <dbReference type="Proteomes" id="UP000800097"/>
    </source>
</evidence>
<gene>
    <name evidence="2" type="ORF">EI97DRAFT_430208</name>
</gene>
<dbReference type="GeneID" id="54550799"/>
<feature type="compositionally biased region" description="Polar residues" evidence="1">
    <location>
        <begin position="55"/>
        <end position="65"/>
    </location>
</feature>
<evidence type="ECO:0000256" key="1">
    <source>
        <dbReference type="SAM" id="MobiDB-lite"/>
    </source>
</evidence>
<proteinExistence type="predicted"/>
<sequence>MEGREPTTVGTGAEVEETLGIGKEDALPCQLSSQRMSTLDGVGRIKTSAAPAPKNSIQMSKQQPALHTPRPSLDLSRATSGYSASSFFDEKNVPAKNITSDDDEAEDDDEVLLKTPFREPGFHSRCGKTLGVGLGQGGLRGGNGWGELSQDFFSGAGTNGSNVGFGCGTPLDPKPNQNQTKTFGTTKQGTSTGTLFGPASSQVTGKFHPASLPPGIPSNTFDQAKKNTSGHFDTSTSNPSSGALFSHSGRISFFDAHTAMPSFSGTTFSSSFGAVPTFGTGSTLFGTPATTPYAPANSNSSNGDGALGSPMSIGSNTSTSIGASINAVQNNAFTASGAGMNPGIGFGFQSSGQSRGTEADLQQVFAEARSAAPARRVLKPKGMLGWRRK</sequence>
<reference evidence="2" key="1">
    <citation type="journal article" date="2020" name="Stud. Mycol.">
        <title>101 Dothideomycetes genomes: a test case for predicting lifestyles and emergence of pathogens.</title>
        <authorList>
            <person name="Haridas S."/>
            <person name="Albert R."/>
            <person name="Binder M."/>
            <person name="Bloem J."/>
            <person name="Labutti K."/>
            <person name="Salamov A."/>
            <person name="Andreopoulos B."/>
            <person name="Baker S."/>
            <person name="Barry K."/>
            <person name="Bills G."/>
            <person name="Bluhm B."/>
            <person name="Cannon C."/>
            <person name="Castanera R."/>
            <person name="Culley D."/>
            <person name="Daum C."/>
            <person name="Ezra D."/>
            <person name="Gonzalez J."/>
            <person name="Henrissat B."/>
            <person name="Kuo A."/>
            <person name="Liang C."/>
            <person name="Lipzen A."/>
            <person name="Lutzoni F."/>
            <person name="Magnuson J."/>
            <person name="Mondo S."/>
            <person name="Nolan M."/>
            <person name="Ohm R."/>
            <person name="Pangilinan J."/>
            <person name="Park H.-J."/>
            <person name="Ramirez L."/>
            <person name="Alfaro M."/>
            <person name="Sun H."/>
            <person name="Tritt A."/>
            <person name="Yoshinaga Y."/>
            <person name="Zwiers L.-H."/>
            <person name="Turgeon B."/>
            <person name="Goodwin S."/>
            <person name="Spatafora J."/>
            <person name="Crous P."/>
            <person name="Grigoriev I."/>
        </authorList>
    </citation>
    <scope>NUCLEOTIDE SEQUENCE</scope>
    <source>
        <strain evidence="2">CBS 379.55</strain>
    </source>
</reference>